<evidence type="ECO:0000256" key="2">
    <source>
        <dbReference type="ARBA" id="ARBA00009236"/>
    </source>
</evidence>
<dbReference type="GO" id="GO:0019265">
    <property type="term" value="P:glycine biosynthetic process, by transamination of glyoxylate"/>
    <property type="evidence" value="ECO:0007669"/>
    <property type="project" value="TreeGrafter"/>
</dbReference>
<evidence type="ECO:0000256" key="3">
    <source>
        <dbReference type="ARBA" id="ARBA00022576"/>
    </source>
</evidence>
<dbReference type="GO" id="GO:0008453">
    <property type="term" value="F:alanine-glyoxylate transaminase activity"/>
    <property type="evidence" value="ECO:0007669"/>
    <property type="project" value="TreeGrafter"/>
</dbReference>
<dbReference type="Gene3D" id="3.40.640.10">
    <property type="entry name" value="Type I PLP-dependent aspartate aminotransferase-like (Major domain)"/>
    <property type="match status" value="1"/>
</dbReference>
<evidence type="ECO:0000256" key="6">
    <source>
        <dbReference type="PIRSR" id="PIRSR000524-1"/>
    </source>
</evidence>
<dbReference type="InterPro" id="IPR015424">
    <property type="entry name" value="PyrdxlP-dep_Trfase"/>
</dbReference>
<accession>A0A252BYA0</accession>
<comment type="similarity">
    <text evidence="2">Belongs to the class-V pyridoxal-phosphate-dependent aminotransferase family.</text>
</comment>
<dbReference type="Pfam" id="PF00266">
    <property type="entry name" value="Aminotran_5"/>
    <property type="match status" value="1"/>
</dbReference>
<dbReference type="GO" id="GO:0004760">
    <property type="term" value="F:L-serine-pyruvate transaminase activity"/>
    <property type="evidence" value="ECO:0007669"/>
    <property type="project" value="TreeGrafter"/>
</dbReference>
<evidence type="ECO:0000256" key="1">
    <source>
        <dbReference type="ARBA" id="ARBA00001933"/>
    </source>
</evidence>
<sequence>MSSSFFRQIDPPQRMLMGPGPINAHPRVLRAMSADMLGQFDPEMTEYMNETMALYRQIFMTQNQWTFLVDGTARAGIEAALVSLVEPGDKILLVRAGRFGLLLSEIAERIGATICSLDLPWGEVATLAQIEDALKTHKPKVFACIHGDTSTTMAQPLDGVGALCRKYGVLSYTDVTATLGGMPVRTDAWGIDVVSGGLQKCMAGPPGSAPITISDRAAEHIMARRHVEAGIRAEGVHNGSRARILSNYFDLAMVMDYWSEKRLNHHTEATTMLYGAREAARIALEEGLEARFARHVQASSCLIAGLRAMNLRLFGNDAHRMSNVTGIWIPDGVDGEAIRTRMRDDFGIEIGTAFGPLAGRVWRIGTMGYNAVKHKVLLTLGALEACLAAQGHALPRGAAVDAALADWP</sequence>
<evidence type="ECO:0000259" key="8">
    <source>
        <dbReference type="Pfam" id="PF00266"/>
    </source>
</evidence>
<dbReference type="Proteomes" id="UP000194931">
    <property type="component" value="Unassembled WGS sequence"/>
</dbReference>
<dbReference type="EMBL" id="JOPJ01000003">
    <property type="protein sequence ID" value="OUJ13771.1"/>
    <property type="molecule type" value="Genomic_DNA"/>
</dbReference>
<keyword evidence="5 7" id="KW-0663">Pyridoxal phosphate</keyword>
<dbReference type="PIRSF" id="PIRSF000524">
    <property type="entry name" value="SPT"/>
    <property type="match status" value="1"/>
</dbReference>
<comment type="cofactor">
    <cofactor evidence="1 7">
        <name>pyridoxal 5'-phosphate</name>
        <dbReference type="ChEBI" id="CHEBI:597326"/>
    </cofactor>
</comment>
<dbReference type="OrthoDB" id="389074at2"/>
<name>A0A252BYA0_9PROT</name>
<keyword evidence="4 9" id="KW-0808">Transferase</keyword>
<feature type="binding site" evidence="6">
    <location>
        <position position="363"/>
    </location>
    <ligand>
        <name>substrate</name>
    </ligand>
</feature>
<dbReference type="InterPro" id="IPR000192">
    <property type="entry name" value="Aminotrans_V_dom"/>
</dbReference>
<dbReference type="PANTHER" id="PTHR21152:SF40">
    <property type="entry name" value="ALANINE--GLYOXYLATE AMINOTRANSFERASE"/>
    <property type="match status" value="1"/>
</dbReference>
<dbReference type="SUPFAM" id="SSF53383">
    <property type="entry name" value="PLP-dependent transferases"/>
    <property type="match status" value="1"/>
</dbReference>
<dbReference type="InterPro" id="IPR015421">
    <property type="entry name" value="PyrdxlP-dep_Trfase_major"/>
</dbReference>
<dbReference type="RefSeq" id="WP_086638274.1">
    <property type="nucleotide sequence ID" value="NZ_JOPJ01000003.1"/>
</dbReference>
<protein>
    <submittedName>
        <fullName evidence="9">Aminotransferase V</fullName>
    </submittedName>
</protein>
<dbReference type="InterPro" id="IPR024169">
    <property type="entry name" value="SP_NH2Trfase/AEP_transaminase"/>
</dbReference>
<feature type="modified residue" description="N6-(pyridoxal phosphate)lysine" evidence="7">
    <location>
        <position position="200"/>
    </location>
</feature>
<dbReference type="AlphaFoldDB" id="A0A252BYA0"/>
<proteinExistence type="inferred from homology"/>
<evidence type="ECO:0000313" key="9">
    <source>
        <dbReference type="EMBL" id="OUJ13771.1"/>
    </source>
</evidence>
<evidence type="ECO:0000256" key="4">
    <source>
        <dbReference type="ARBA" id="ARBA00022679"/>
    </source>
</evidence>
<dbReference type="eggNOG" id="COG0075">
    <property type="taxonomic scope" value="Bacteria"/>
</dbReference>
<dbReference type="FunFam" id="3.40.640.10:FF:000027">
    <property type="entry name" value="Serine--pyruvate aminotransferase, mitochondrial"/>
    <property type="match status" value="1"/>
</dbReference>
<feature type="domain" description="Aminotransferase class V" evidence="8">
    <location>
        <begin position="37"/>
        <end position="351"/>
    </location>
</feature>
<dbReference type="Gene3D" id="3.90.1150.10">
    <property type="entry name" value="Aspartate Aminotransferase, domain 1"/>
    <property type="match status" value="1"/>
</dbReference>
<keyword evidence="3 9" id="KW-0032">Aminotransferase</keyword>
<keyword evidence="10" id="KW-1185">Reference proteome</keyword>
<dbReference type="InterPro" id="IPR015422">
    <property type="entry name" value="PyrdxlP-dep_Trfase_small"/>
</dbReference>
<evidence type="ECO:0000256" key="5">
    <source>
        <dbReference type="ARBA" id="ARBA00022898"/>
    </source>
</evidence>
<dbReference type="STRING" id="1236501.GCA_000613865_01285"/>
<evidence type="ECO:0000256" key="7">
    <source>
        <dbReference type="PIRSR" id="PIRSR000524-50"/>
    </source>
</evidence>
<comment type="caution">
    <text evidence="9">The sequence shown here is derived from an EMBL/GenBank/DDBJ whole genome shotgun (WGS) entry which is preliminary data.</text>
</comment>
<reference evidence="10" key="1">
    <citation type="submission" date="2014-06" db="EMBL/GenBank/DDBJ databases">
        <authorList>
            <person name="Winans N.J."/>
            <person name="Newell P.D."/>
            <person name="Douglas A.E."/>
        </authorList>
    </citation>
    <scope>NUCLEOTIDE SEQUENCE [LARGE SCALE GENOMIC DNA]</scope>
</reference>
<dbReference type="PANTHER" id="PTHR21152">
    <property type="entry name" value="AMINOTRANSFERASE CLASS V"/>
    <property type="match status" value="1"/>
</dbReference>
<gene>
    <name evidence="9" type="ORF">HK26_06650</name>
</gene>
<evidence type="ECO:0000313" key="10">
    <source>
        <dbReference type="Proteomes" id="UP000194931"/>
    </source>
</evidence>
<organism evidence="9 10">
    <name type="scientific">Acetobacter okinawensis</name>
    <dbReference type="NCBI Taxonomy" id="1076594"/>
    <lineage>
        <taxon>Bacteria</taxon>
        <taxon>Pseudomonadati</taxon>
        <taxon>Pseudomonadota</taxon>
        <taxon>Alphaproteobacteria</taxon>
        <taxon>Acetobacterales</taxon>
        <taxon>Acetobacteraceae</taxon>
        <taxon>Acetobacter</taxon>
    </lineage>
</organism>